<dbReference type="Proteomes" id="UP000269221">
    <property type="component" value="Unassembled WGS sequence"/>
</dbReference>
<keyword evidence="2" id="KW-1185">Reference proteome</keyword>
<comment type="caution">
    <text evidence="1">The sequence shown here is derived from an EMBL/GenBank/DDBJ whole genome shotgun (WGS) entry which is preliminary data.</text>
</comment>
<proteinExistence type="predicted"/>
<accession>A0A3M0J1L9</accession>
<organism evidence="1 2">
    <name type="scientific">Hirundo rustica rustica</name>
    <dbReference type="NCBI Taxonomy" id="333673"/>
    <lineage>
        <taxon>Eukaryota</taxon>
        <taxon>Metazoa</taxon>
        <taxon>Chordata</taxon>
        <taxon>Craniata</taxon>
        <taxon>Vertebrata</taxon>
        <taxon>Euteleostomi</taxon>
        <taxon>Archelosauria</taxon>
        <taxon>Archosauria</taxon>
        <taxon>Dinosauria</taxon>
        <taxon>Saurischia</taxon>
        <taxon>Theropoda</taxon>
        <taxon>Coelurosauria</taxon>
        <taxon>Aves</taxon>
        <taxon>Neognathae</taxon>
        <taxon>Neoaves</taxon>
        <taxon>Telluraves</taxon>
        <taxon>Australaves</taxon>
        <taxon>Passeriformes</taxon>
        <taxon>Sylvioidea</taxon>
        <taxon>Hirundinidae</taxon>
        <taxon>Hirundo</taxon>
    </lineage>
</organism>
<evidence type="ECO:0000313" key="2">
    <source>
        <dbReference type="Proteomes" id="UP000269221"/>
    </source>
</evidence>
<dbReference type="EMBL" id="QRBI01000197">
    <property type="protein sequence ID" value="RMB94180.1"/>
    <property type="molecule type" value="Genomic_DNA"/>
</dbReference>
<sequence length="136" mass="14477">MGTGNTLGFAGMRISEAEIAMLNRTRNSGSSIIPSPDNFHVELNKSGKMQLLNRLPSFLPVLTLLPCRQRSLLPNWACSNHRKVDLVGFWDEIPPCEGSEALRFPGAAVAAPGSLAVPKAKGLEQPGMVEGVPAVG</sequence>
<evidence type="ECO:0000313" key="1">
    <source>
        <dbReference type="EMBL" id="RMB94180.1"/>
    </source>
</evidence>
<dbReference type="AlphaFoldDB" id="A0A3M0J1L9"/>
<protein>
    <submittedName>
        <fullName evidence="1">Uncharacterized protein</fullName>
    </submittedName>
</protein>
<gene>
    <name evidence="1" type="ORF">DUI87_28986</name>
</gene>
<name>A0A3M0J1L9_HIRRU</name>
<reference evidence="1 2" key="1">
    <citation type="submission" date="2018-07" db="EMBL/GenBank/DDBJ databases">
        <title>A high quality draft genome assembly of the barn swallow (H. rustica rustica).</title>
        <authorList>
            <person name="Formenti G."/>
            <person name="Chiara M."/>
            <person name="Poveda L."/>
            <person name="Francoijs K.-J."/>
            <person name="Bonisoli-Alquati A."/>
            <person name="Canova L."/>
            <person name="Gianfranceschi L."/>
            <person name="Horner D.S."/>
            <person name="Saino N."/>
        </authorList>
    </citation>
    <scope>NUCLEOTIDE SEQUENCE [LARGE SCALE GENOMIC DNA]</scope>
    <source>
        <strain evidence="1">Chelidonia</strain>
        <tissue evidence="1">Blood</tissue>
    </source>
</reference>